<protein>
    <submittedName>
        <fullName evidence="1">Uncharacterized protein</fullName>
    </submittedName>
</protein>
<gene>
    <name evidence="1" type="ORF">OSB04_028623</name>
</gene>
<dbReference type="AlphaFoldDB" id="A0AA38W0T3"/>
<reference evidence="1" key="1">
    <citation type="submission" date="2023-03" db="EMBL/GenBank/DDBJ databases">
        <title>Chromosome-scale reference genome and RAD-based genetic map of yellow starthistle (Centaurea solstitialis) reveal putative structural variation and QTLs associated with invader traits.</title>
        <authorList>
            <person name="Reatini B."/>
            <person name="Cang F.A."/>
            <person name="Jiang Q."/>
            <person name="Mckibben M.T.W."/>
            <person name="Barker M.S."/>
            <person name="Rieseberg L.H."/>
            <person name="Dlugosch K.M."/>
        </authorList>
    </citation>
    <scope>NUCLEOTIDE SEQUENCE</scope>
    <source>
        <strain evidence="1">CAN-66</strain>
        <tissue evidence="1">Leaf</tissue>
    </source>
</reference>
<sequence length="117" mass="13868">MERKMRGNGEKVPDEVFDPYEEYEHLPTFISIRLHHGGIFSKGRSRKYLNVIYSRAMNLCVLLRNLVTQMNRKDFFHFVRPDIDLQFGLQALGNDTDIQVLLEYVPECKLFDVYTEH</sequence>
<dbReference type="EMBL" id="JARYMX010000007">
    <property type="protein sequence ID" value="KAJ9542117.1"/>
    <property type="molecule type" value="Genomic_DNA"/>
</dbReference>
<comment type="caution">
    <text evidence="1">The sequence shown here is derived from an EMBL/GenBank/DDBJ whole genome shotgun (WGS) entry which is preliminary data.</text>
</comment>
<evidence type="ECO:0000313" key="1">
    <source>
        <dbReference type="EMBL" id="KAJ9542117.1"/>
    </source>
</evidence>
<accession>A0AA38W0T3</accession>
<evidence type="ECO:0000313" key="2">
    <source>
        <dbReference type="Proteomes" id="UP001172457"/>
    </source>
</evidence>
<name>A0AA38W0T3_9ASTR</name>
<keyword evidence="2" id="KW-1185">Reference proteome</keyword>
<proteinExistence type="predicted"/>
<organism evidence="1 2">
    <name type="scientific">Centaurea solstitialis</name>
    <name type="common">yellow star-thistle</name>
    <dbReference type="NCBI Taxonomy" id="347529"/>
    <lineage>
        <taxon>Eukaryota</taxon>
        <taxon>Viridiplantae</taxon>
        <taxon>Streptophyta</taxon>
        <taxon>Embryophyta</taxon>
        <taxon>Tracheophyta</taxon>
        <taxon>Spermatophyta</taxon>
        <taxon>Magnoliopsida</taxon>
        <taxon>eudicotyledons</taxon>
        <taxon>Gunneridae</taxon>
        <taxon>Pentapetalae</taxon>
        <taxon>asterids</taxon>
        <taxon>campanulids</taxon>
        <taxon>Asterales</taxon>
        <taxon>Asteraceae</taxon>
        <taxon>Carduoideae</taxon>
        <taxon>Cardueae</taxon>
        <taxon>Centaureinae</taxon>
        <taxon>Centaurea</taxon>
    </lineage>
</organism>
<dbReference type="Proteomes" id="UP001172457">
    <property type="component" value="Chromosome 7"/>
</dbReference>